<keyword evidence="1" id="KW-0472">Membrane</keyword>
<dbReference type="AlphaFoldDB" id="N1QHC5"/>
<evidence type="ECO:0000313" key="3">
    <source>
        <dbReference type="Proteomes" id="UP000016931"/>
    </source>
</evidence>
<keyword evidence="3" id="KW-1185">Reference proteome</keyword>
<feature type="transmembrane region" description="Helical" evidence="1">
    <location>
        <begin position="21"/>
        <end position="45"/>
    </location>
</feature>
<keyword evidence="1" id="KW-1133">Transmembrane helix</keyword>
<sequence>MSANHGTTKPRKRRICGVPAIWLWSILAAILILGVSLGVGLGVGLHQNDSDSESSHEAGANTTYMIGGAVNPQYYSEEGAFNGSGIALASQSFSRQLEDGTQGNLVMYYQHWTGQIRYKQLANDGTWKGGDISAVVAQDARNSTPLSAVSYVLHNESTWHVFYIDQNDTIKQRSNSNETNVWTDGALNSLNLKAHDAQLVGMQACYYGNEYGDSDYIHTPLPNESVEANRSTEVGMHLWYASSETTFEQYGWRDGDTSWEHQLTWNNLNGHAGVGCYSWGPGTATYVMFVNLQHSVEVYWKDTNTNLTNSTSHPINAWTKTPIAIDNVHPASSLGYTNYFYAQDEASLLFNGYNISWSAENSTILTEDTFTVQGEPGLPGTHLSVSAIPNNSGGNNVVVFYQTNGSDISEYTRDLYAGQWSAIDIPLVK</sequence>
<accession>N1QHC5</accession>
<dbReference type="eggNOG" id="ENOG502SH5V">
    <property type="taxonomic scope" value="Eukaryota"/>
</dbReference>
<reference evidence="2 3" key="1">
    <citation type="journal article" date="2012" name="PLoS Pathog.">
        <title>Diverse lifestyles and strategies of plant pathogenesis encoded in the genomes of eighteen Dothideomycetes fungi.</title>
        <authorList>
            <person name="Ohm R.A."/>
            <person name="Feau N."/>
            <person name="Henrissat B."/>
            <person name="Schoch C.L."/>
            <person name="Horwitz B.A."/>
            <person name="Barry K.W."/>
            <person name="Condon B.J."/>
            <person name="Copeland A.C."/>
            <person name="Dhillon B."/>
            <person name="Glaser F."/>
            <person name="Hesse C.N."/>
            <person name="Kosti I."/>
            <person name="LaButti K."/>
            <person name="Lindquist E.A."/>
            <person name="Lucas S."/>
            <person name="Salamov A.A."/>
            <person name="Bradshaw R.E."/>
            <person name="Ciuffetti L."/>
            <person name="Hamelin R.C."/>
            <person name="Kema G.H.J."/>
            <person name="Lawrence C."/>
            <person name="Scott J.A."/>
            <person name="Spatafora J.W."/>
            <person name="Turgeon B.G."/>
            <person name="de Wit P.J.G.M."/>
            <person name="Zhong S."/>
            <person name="Goodwin S.B."/>
            <person name="Grigoriev I.V."/>
        </authorList>
    </citation>
    <scope>NUCLEOTIDE SEQUENCE [LARGE SCALE GENOMIC DNA]</scope>
    <source>
        <strain evidence="2 3">SO2202</strain>
    </source>
</reference>
<dbReference type="STRING" id="692275.N1QHC5"/>
<evidence type="ECO:0000256" key="1">
    <source>
        <dbReference type="SAM" id="Phobius"/>
    </source>
</evidence>
<dbReference type="OrthoDB" id="3923199at2759"/>
<organism evidence="2 3">
    <name type="scientific">Sphaerulina musiva (strain SO2202)</name>
    <name type="common">Poplar stem canker fungus</name>
    <name type="synonym">Septoria musiva</name>
    <dbReference type="NCBI Taxonomy" id="692275"/>
    <lineage>
        <taxon>Eukaryota</taxon>
        <taxon>Fungi</taxon>
        <taxon>Dikarya</taxon>
        <taxon>Ascomycota</taxon>
        <taxon>Pezizomycotina</taxon>
        <taxon>Dothideomycetes</taxon>
        <taxon>Dothideomycetidae</taxon>
        <taxon>Mycosphaerellales</taxon>
        <taxon>Mycosphaerellaceae</taxon>
        <taxon>Sphaerulina</taxon>
    </lineage>
</organism>
<dbReference type="Proteomes" id="UP000016931">
    <property type="component" value="Unassembled WGS sequence"/>
</dbReference>
<dbReference type="SUPFAM" id="SSF89372">
    <property type="entry name" value="Fucose-specific lectin"/>
    <property type="match status" value="1"/>
</dbReference>
<gene>
    <name evidence="2" type="ORF">SEPMUDRAFT_49783</name>
</gene>
<protein>
    <submittedName>
        <fullName evidence="2">Uncharacterized protein</fullName>
    </submittedName>
</protein>
<name>N1QHC5_SPHMS</name>
<dbReference type="GeneID" id="27906268"/>
<proteinExistence type="predicted"/>
<dbReference type="HOGENOM" id="CLU_030824_0_0_1"/>
<dbReference type="EMBL" id="KB456267">
    <property type="protein sequence ID" value="EMF10553.1"/>
    <property type="molecule type" value="Genomic_DNA"/>
</dbReference>
<keyword evidence="1" id="KW-0812">Transmembrane</keyword>
<evidence type="ECO:0000313" key="2">
    <source>
        <dbReference type="EMBL" id="EMF10553.1"/>
    </source>
</evidence>
<dbReference type="Gene3D" id="2.120.10.70">
    <property type="entry name" value="Fucose-specific lectin"/>
    <property type="match status" value="1"/>
</dbReference>
<dbReference type="RefSeq" id="XP_016758674.1">
    <property type="nucleotide sequence ID" value="XM_016909131.1"/>
</dbReference>
<dbReference type="OMA" id="YFQHHTG"/>